<evidence type="ECO:0000313" key="2">
    <source>
        <dbReference type="EMBL" id="KAK4119382.1"/>
    </source>
</evidence>
<reference evidence="2" key="1">
    <citation type="journal article" date="2023" name="Mol. Phylogenet. Evol.">
        <title>Genome-scale phylogeny and comparative genomics of the fungal order Sordariales.</title>
        <authorList>
            <person name="Hensen N."/>
            <person name="Bonometti L."/>
            <person name="Westerberg I."/>
            <person name="Brannstrom I.O."/>
            <person name="Guillou S."/>
            <person name="Cros-Aarteil S."/>
            <person name="Calhoun S."/>
            <person name="Haridas S."/>
            <person name="Kuo A."/>
            <person name="Mondo S."/>
            <person name="Pangilinan J."/>
            <person name="Riley R."/>
            <person name="LaButti K."/>
            <person name="Andreopoulos B."/>
            <person name="Lipzen A."/>
            <person name="Chen C."/>
            <person name="Yan M."/>
            <person name="Daum C."/>
            <person name="Ng V."/>
            <person name="Clum A."/>
            <person name="Steindorff A."/>
            <person name="Ohm R.A."/>
            <person name="Martin F."/>
            <person name="Silar P."/>
            <person name="Natvig D.O."/>
            <person name="Lalanne C."/>
            <person name="Gautier V."/>
            <person name="Ament-Velasquez S.L."/>
            <person name="Kruys A."/>
            <person name="Hutchinson M.I."/>
            <person name="Powell A.J."/>
            <person name="Barry K."/>
            <person name="Miller A.N."/>
            <person name="Grigoriev I.V."/>
            <person name="Debuchy R."/>
            <person name="Gladieux P."/>
            <person name="Hiltunen Thoren M."/>
            <person name="Johannesson H."/>
        </authorList>
    </citation>
    <scope>NUCLEOTIDE SEQUENCE</scope>
    <source>
        <strain evidence="2">CBS 731.68</strain>
    </source>
</reference>
<evidence type="ECO:0000256" key="1">
    <source>
        <dbReference type="SAM" id="MobiDB-lite"/>
    </source>
</evidence>
<feature type="region of interest" description="Disordered" evidence="1">
    <location>
        <begin position="1"/>
        <end position="188"/>
    </location>
</feature>
<name>A0AAN6TRK4_9PEZI</name>
<gene>
    <name evidence="2" type="ORF">N657DRAFT_257925</name>
</gene>
<feature type="compositionally biased region" description="Acidic residues" evidence="1">
    <location>
        <begin position="1"/>
        <end position="14"/>
    </location>
</feature>
<feature type="compositionally biased region" description="Basic and acidic residues" evidence="1">
    <location>
        <begin position="39"/>
        <end position="49"/>
    </location>
</feature>
<protein>
    <submittedName>
        <fullName evidence="2">Uncharacterized protein</fullName>
    </submittedName>
</protein>
<dbReference type="Proteomes" id="UP001302602">
    <property type="component" value="Unassembled WGS sequence"/>
</dbReference>
<dbReference type="GeneID" id="87823242"/>
<evidence type="ECO:0000313" key="3">
    <source>
        <dbReference type="Proteomes" id="UP001302602"/>
    </source>
</evidence>
<dbReference type="RefSeq" id="XP_062643155.1">
    <property type="nucleotide sequence ID" value="XM_062786474.1"/>
</dbReference>
<comment type="caution">
    <text evidence="2">The sequence shown here is derived from an EMBL/GenBank/DDBJ whole genome shotgun (WGS) entry which is preliminary data.</text>
</comment>
<feature type="compositionally biased region" description="Acidic residues" evidence="1">
    <location>
        <begin position="71"/>
        <end position="84"/>
    </location>
</feature>
<keyword evidence="3" id="KW-1185">Reference proteome</keyword>
<accession>A0AAN6TRK4</accession>
<feature type="compositionally biased region" description="Acidic residues" evidence="1">
    <location>
        <begin position="97"/>
        <end position="133"/>
    </location>
</feature>
<proteinExistence type="predicted"/>
<dbReference type="AlphaFoldDB" id="A0AAN6TRK4"/>
<reference evidence="2" key="2">
    <citation type="submission" date="2023-05" db="EMBL/GenBank/DDBJ databases">
        <authorList>
            <consortium name="Lawrence Berkeley National Laboratory"/>
            <person name="Steindorff A."/>
            <person name="Hensen N."/>
            <person name="Bonometti L."/>
            <person name="Westerberg I."/>
            <person name="Brannstrom I.O."/>
            <person name="Guillou S."/>
            <person name="Cros-Aarteil S."/>
            <person name="Calhoun S."/>
            <person name="Haridas S."/>
            <person name="Kuo A."/>
            <person name="Mondo S."/>
            <person name="Pangilinan J."/>
            <person name="Riley R."/>
            <person name="Labutti K."/>
            <person name="Andreopoulos B."/>
            <person name="Lipzen A."/>
            <person name="Chen C."/>
            <person name="Yanf M."/>
            <person name="Daum C."/>
            <person name="Ng V."/>
            <person name="Clum A."/>
            <person name="Ohm R."/>
            <person name="Martin F."/>
            <person name="Silar P."/>
            <person name="Natvig D."/>
            <person name="Lalanne C."/>
            <person name="Gautier V."/>
            <person name="Ament-Velasquez S.L."/>
            <person name="Kruys A."/>
            <person name="Hutchinson M.I."/>
            <person name="Powell A.J."/>
            <person name="Barry K."/>
            <person name="Miller A.N."/>
            <person name="Grigoriev I.V."/>
            <person name="Debuchy R."/>
            <person name="Gladieux P."/>
            <person name="Thoren M.H."/>
            <person name="Johannesson H."/>
        </authorList>
    </citation>
    <scope>NUCLEOTIDE SEQUENCE</scope>
    <source>
        <strain evidence="2">CBS 731.68</strain>
    </source>
</reference>
<organism evidence="2 3">
    <name type="scientific">Parathielavia appendiculata</name>
    <dbReference type="NCBI Taxonomy" id="2587402"/>
    <lineage>
        <taxon>Eukaryota</taxon>
        <taxon>Fungi</taxon>
        <taxon>Dikarya</taxon>
        <taxon>Ascomycota</taxon>
        <taxon>Pezizomycotina</taxon>
        <taxon>Sordariomycetes</taxon>
        <taxon>Sordariomycetidae</taxon>
        <taxon>Sordariales</taxon>
        <taxon>Chaetomiaceae</taxon>
        <taxon>Parathielavia</taxon>
    </lineage>
</organism>
<dbReference type="EMBL" id="MU853249">
    <property type="protein sequence ID" value="KAK4119382.1"/>
    <property type="molecule type" value="Genomic_DNA"/>
</dbReference>
<sequence>MEAADDELSDEESVDEKSTNESEVQELISDRKRSVKHVKWQDSKKDRQPKGKNRTMLNRNSKRLVKKAADDELTYEESAEEETTNEQSIIAKPADEQSSDEQSSDEQSSDEQSSDEQSSDEQSSDEQSSDEQSSDGQFTDGPPRQNIRELNKGNPKNPNGHGKRGQGREMKRSGAIFKLIRRKGSENR</sequence>